<organism evidence="1 2">
    <name type="scientific">Ixodes persulcatus</name>
    <name type="common">Taiga tick</name>
    <dbReference type="NCBI Taxonomy" id="34615"/>
    <lineage>
        <taxon>Eukaryota</taxon>
        <taxon>Metazoa</taxon>
        <taxon>Ecdysozoa</taxon>
        <taxon>Arthropoda</taxon>
        <taxon>Chelicerata</taxon>
        <taxon>Arachnida</taxon>
        <taxon>Acari</taxon>
        <taxon>Parasitiformes</taxon>
        <taxon>Ixodida</taxon>
        <taxon>Ixodoidea</taxon>
        <taxon>Ixodidae</taxon>
        <taxon>Ixodinae</taxon>
        <taxon>Ixodes</taxon>
    </lineage>
</organism>
<proteinExistence type="predicted"/>
<evidence type="ECO:0000313" key="2">
    <source>
        <dbReference type="Proteomes" id="UP000805193"/>
    </source>
</evidence>
<keyword evidence="2" id="KW-1185">Reference proteome</keyword>
<sequence>MDHARWTHKVWEYMIYKDRNTKWRKRTRTLLYRHHIPTQTVGEPGKEREENTGPDDKTLRTLVQEEEQRRWRDVMSRKLSLRTYSSHKDTIKKEEFYDNTKGSGLLFQARAGTLGTKTWRARFTEELETLCTICGTDTETIDHIVIVCRGLTPQPVTDSVPEALGFTVAVETEEGRDRRVAKRAEALEGTKRRLEDCSFDSTLLSAHKERMTEMVQRDKNRPSVIMWSVANEPESAKQQADSYFDELVAHVKTLDITRPVTAALNAHYSKDLAGQYMDVIMHNNYAAWYSDPGSLQVIEPQTISEYEAMYAHYGKPIMISEYGAGAVAGLHADPAFVYSEDFQAQLLFHHHNAFDQLRSKGYFVGEHVWNFADFMTDQKSNRVFGNRKGIFTRNRQPKAAAKVLRCRYHRLSGRKIMDYDVYCPPSVK</sequence>
<reference evidence="1 2" key="1">
    <citation type="journal article" date="2020" name="Cell">
        <title>Large-Scale Comparative Analyses of Tick Genomes Elucidate Their Genetic Diversity and Vector Capacities.</title>
        <authorList>
            <consortium name="Tick Genome and Microbiome Consortium (TIGMIC)"/>
            <person name="Jia N."/>
            <person name="Wang J."/>
            <person name="Shi W."/>
            <person name="Du L."/>
            <person name="Sun Y."/>
            <person name="Zhan W."/>
            <person name="Jiang J.F."/>
            <person name="Wang Q."/>
            <person name="Zhang B."/>
            <person name="Ji P."/>
            <person name="Bell-Sakyi L."/>
            <person name="Cui X.M."/>
            <person name="Yuan T.T."/>
            <person name="Jiang B.G."/>
            <person name="Yang W.F."/>
            <person name="Lam T.T."/>
            <person name="Chang Q.C."/>
            <person name="Ding S.J."/>
            <person name="Wang X.J."/>
            <person name="Zhu J.G."/>
            <person name="Ruan X.D."/>
            <person name="Zhao L."/>
            <person name="Wei J.T."/>
            <person name="Ye R.Z."/>
            <person name="Que T.C."/>
            <person name="Du C.H."/>
            <person name="Zhou Y.H."/>
            <person name="Cheng J.X."/>
            <person name="Dai P.F."/>
            <person name="Guo W.B."/>
            <person name="Han X.H."/>
            <person name="Huang E.J."/>
            <person name="Li L.F."/>
            <person name="Wei W."/>
            <person name="Gao Y.C."/>
            <person name="Liu J.Z."/>
            <person name="Shao H.Z."/>
            <person name="Wang X."/>
            <person name="Wang C.C."/>
            <person name="Yang T.C."/>
            <person name="Huo Q.B."/>
            <person name="Li W."/>
            <person name="Chen H.Y."/>
            <person name="Chen S.E."/>
            <person name="Zhou L.G."/>
            <person name="Ni X.B."/>
            <person name="Tian J.H."/>
            <person name="Sheng Y."/>
            <person name="Liu T."/>
            <person name="Pan Y.S."/>
            <person name="Xia L.Y."/>
            <person name="Li J."/>
            <person name="Zhao F."/>
            <person name="Cao W.C."/>
        </authorList>
    </citation>
    <scope>NUCLEOTIDE SEQUENCE [LARGE SCALE GENOMIC DNA]</scope>
    <source>
        <strain evidence="1">Iper-2018</strain>
    </source>
</reference>
<dbReference type="Proteomes" id="UP000805193">
    <property type="component" value="Unassembled WGS sequence"/>
</dbReference>
<dbReference type="EMBL" id="JABSTQ010009055">
    <property type="protein sequence ID" value="KAG0433490.1"/>
    <property type="molecule type" value="Genomic_DNA"/>
</dbReference>
<name>A0AC60QH77_IXOPE</name>
<comment type="caution">
    <text evidence="1">The sequence shown here is derived from an EMBL/GenBank/DDBJ whole genome shotgun (WGS) entry which is preliminary data.</text>
</comment>
<accession>A0AC60QH77</accession>
<gene>
    <name evidence="1" type="ORF">HPB47_019876</name>
</gene>
<evidence type="ECO:0000313" key="1">
    <source>
        <dbReference type="EMBL" id="KAG0433490.1"/>
    </source>
</evidence>
<protein>
    <submittedName>
        <fullName evidence="1">Uncharacterized protein</fullName>
    </submittedName>
</protein>